<dbReference type="PROSITE" id="PS51201">
    <property type="entry name" value="RCK_N"/>
    <property type="match status" value="1"/>
</dbReference>
<protein>
    <submittedName>
        <fullName evidence="3">TrkA family potassium uptake protein</fullName>
    </submittedName>
</protein>
<dbReference type="SUPFAM" id="SSF51735">
    <property type="entry name" value="NAD(P)-binding Rossmann-fold domains"/>
    <property type="match status" value="1"/>
</dbReference>
<dbReference type="Gene3D" id="3.40.50.720">
    <property type="entry name" value="NAD(P)-binding Rossmann-like Domain"/>
    <property type="match status" value="1"/>
</dbReference>
<dbReference type="InterPro" id="IPR050721">
    <property type="entry name" value="Trk_Ktr_HKT_K-transport"/>
</dbReference>
<dbReference type="InterPro" id="IPR036721">
    <property type="entry name" value="RCK_C_sf"/>
</dbReference>
<dbReference type="Pfam" id="PF02254">
    <property type="entry name" value="TrkA_N"/>
    <property type="match status" value="1"/>
</dbReference>
<keyword evidence="4" id="KW-1185">Reference proteome</keyword>
<dbReference type="OrthoDB" id="9776294at2"/>
<evidence type="ECO:0000259" key="1">
    <source>
        <dbReference type="PROSITE" id="PS51201"/>
    </source>
</evidence>
<dbReference type="RefSeq" id="WP_135552458.1">
    <property type="nucleotide sequence ID" value="NZ_SPQQ01000019.1"/>
</dbReference>
<accession>A0A4Z0QYK1</accession>
<dbReference type="GO" id="GO:0008324">
    <property type="term" value="F:monoatomic cation transmembrane transporter activity"/>
    <property type="evidence" value="ECO:0007669"/>
    <property type="project" value="InterPro"/>
</dbReference>
<dbReference type="PROSITE" id="PS51202">
    <property type="entry name" value="RCK_C"/>
    <property type="match status" value="1"/>
</dbReference>
<dbReference type="InterPro" id="IPR006037">
    <property type="entry name" value="RCK_C"/>
</dbReference>
<dbReference type="InterPro" id="IPR036291">
    <property type="entry name" value="NAD(P)-bd_dom_sf"/>
</dbReference>
<evidence type="ECO:0000259" key="2">
    <source>
        <dbReference type="PROSITE" id="PS51202"/>
    </source>
</evidence>
<dbReference type="GO" id="GO:0006813">
    <property type="term" value="P:potassium ion transport"/>
    <property type="evidence" value="ECO:0007669"/>
    <property type="project" value="InterPro"/>
</dbReference>
<comment type="caution">
    <text evidence="3">The sequence shown here is derived from an EMBL/GenBank/DDBJ whole genome shotgun (WGS) entry which is preliminary data.</text>
</comment>
<dbReference type="Pfam" id="PF02080">
    <property type="entry name" value="TrkA_C"/>
    <property type="match status" value="1"/>
</dbReference>
<reference evidence="3 4" key="1">
    <citation type="submission" date="2019-03" db="EMBL/GenBank/DDBJ databases">
        <title>Draft Genome Sequence of Desulfosporosinus fructosivorans Strain 63.6F, Isolated from Marine Sediment in the Baltic Sea.</title>
        <authorList>
            <person name="Hausmann B."/>
            <person name="Vandieken V."/>
            <person name="Pjevac P."/>
            <person name="Schreck K."/>
            <person name="Herbold C.W."/>
            <person name="Loy A."/>
        </authorList>
    </citation>
    <scope>NUCLEOTIDE SEQUENCE [LARGE SCALE GENOMIC DNA]</scope>
    <source>
        <strain evidence="3 4">63.6F</strain>
    </source>
</reference>
<evidence type="ECO:0000313" key="3">
    <source>
        <dbReference type="EMBL" id="TGE35135.1"/>
    </source>
</evidence>
<dbReference type="SUPFAM" id="SSF116726">
    <property type="entry name" value="TrkA C-terminal domain-like"/>
    <property type="match status" value="1"/>
</dbReference>
<name>A0A4Z0QYK1_9FIRM</name>
<dbReference type="Gene3D" id="3.30.70.1450">
    <property type="entry name" value="Regulator of K+ conductance, C-terminal domain"/>
    <property type="match status" value="1"/>
</dbReference>
<feature type="domain" description="RCK C-terminal" evidence="2">
    <location>
        <begin position="135"/>
        <end position="216"/>
    </location>
</feature>
<gene>
    <name evidence="3" type="ORF">E4K67_26975</name>
</gene>
<organism evidence="3 4">
    <name type="scientific">Desulfosporosinus fructosivorans</name>
    <dbReference type="NCBI Taxonomy" id="2018669"/>
    <lineage>
        <taxon>Bacteria</taxon>
        <taxon>Bacillati</taxon>
        <taxon>Bacillota</taxon>
        <taxon>Clostridia</taxon>
        <taxon>Eubacteriales</taxon>
        <taxon>Desulfitobacteriaceae</taxon>
        <taxon>Desulfosporosinus</taxon>
    </lineage>
</organism>
<dbReference type="AlphaFoldDB" id="A0A4Z0QYK1"/>
<dbReference type="Proteomes" id="UP000298460">
    <property type="component" value="Unassembled WGS sequence"/>
</dbReference>
<sequence length="216" mass="23702">MRKQFVVIGLGRFGTSVAKTLSTLGHDVLALDKNEHAVQVIMQDVTQAIQADAREEETLRALGVRNFDVAIVAIGDDLEANILITLMLKEMGIPYVVAKAQSVQHGKVLEKIGADKIVYPEQDMGIRLANNLIRTNVMDFIELSLDYSIFEIIAPPQFVNKTLGKINLRAVYKLNVVAIKKSADQIVIAPGANAVIEEKDILVIVCNKKALSKLPD</sequence>
<dbReference type="PANTHER" id="PTHR43833">
    <property type="entry name" value="POTASSIUM CHANNEL PROTEIN 2-RELATED-RELATED"/>
    <property type="match status" value="1"/>
</dbReference>
<dbReference type="InterPro" id="IPR003148">
    <property type="entry name" value="RCK_N"/>
</dbReference>
<feature type="domain" description="RCK N-terminal" evidence="1">
    <location>
        <begin position="2"/>
        <end position="118"/>
    </location>
</feature>
<proteinExistence type="predicted"/>
<dbReference type="PANTHER" id="PTHR43833:SF7">
    <property type="entry name" value="KTR SYSTEM POTASSIUM UPTAKE PROTEIN C"/>
    <property type="match status" value="1"/>
</dbReference>
<dbReference type="EMBL" id="SPQQ01000019">
    <property type="protein sequence ID" value="TGE35135.1"/>
    <property type="molecule type" value="Genomic_DNA"/>
</dbReference>
<evidence type="ECO:0000313" key="4">
    <source>
        <dbReference type="Proteomes" id="UP000298460"/>
    </source>
</evidence>